<keyword evidence="2" id="KW-1185">Reference proteome</keyword>
<reference evidence="1" key="1">
    <citation type="submission" date="2020-08" db="EMBL/GenBank/DDBJ databases">
        <title>Winogradskyella ouciana sp. nov., isolated from the hadal seawater of the Mariana Trench.</title>
        <authorList>
            <person name="He X."/>
        </authorList>
    </citation>
    <scope>NUCLEOTIDE SEQUENCE [LARGE SCALE GENOMIC DNA]</scope>
    <source>
        <strain evidence="1">KCTC 52348</strain>
    </source>
</reference>
<dbReference type="EMBL" id="JACLCP010000004">
    <property type="protein sequence ID" value="MBC2845998.1"/>
    <property type="molecule type" value="Genomic_DNA"/>
</dbReference>
<accession>A0A842IZ10</accession>
<protein>
    <submittedName>
        <fullName evidence="1">Uncharacterized protein</fullName>
    </submittedName>
</protein>
<evidence type="ECO:0000313" key="1">
    <source>
        <dbReference type="EMBL" id="MBC2845998.1"/>
    </source>
</evidence>
<proteinExistence type="predicted"/>
<comment type="caution">
    <text evidence="1">The sequence shown here is derived from an EMBL/GenBank/DDBJ whole genome shotgun (WGS) entry which is preliminary data.</text>
</comment>
<evidence type="ECO:0000313" key="2">
    <source>
        <dbReference type="Proteomes" id="UP000533900"/>
    </source>
</evidence>
<gene>
    <name evidence="1" type="ORF">H7F21_12905</name>
</gene>
<dbReference type="Proteomes" id="UP000533900">
    <property type="component" value="Unassembled WGS sequence"/>
</dbReference>
<dbReference type="RefSeq" id="WP_185789718.1">
    <property type="nucleotide sequence ID" value="NZ_JACLCP010000004.1"/>
</dbReference>
<organism evidence="1 2">
    <name type="scientific">Winogradskyella flava</name>
    <dbReference type="NCBI Taxonomy" id="1884876"/>
    <lineage>
        <taxon>Bacteria</taxon>
        <taxon>Pseudomonadati</taxon>
        <taxon>Bacteroidota</taxon>
        <taxon>Flavobacteriia</taxon>
        <taxon>Flavobacteriales</taxon>
        <taxon>Flavobacteriaceae</taxon>
        <taxon>Winogradskyella</taxon>
    </lineage>
</organism>
<name>A0A842IZ10_9FLAO</name>
<sequence>MKNRKKEDNKMYIALLLFEIATTTYMGRCSAFDQTMKIIEKNRDFNQPLIWNGDLNDDCTAKWSGLMLRAEWMDEDYWWWCVYDMLDNENQIDSSNEYDERIIGGKNAREKAEEIARNYLKDELVAELKKSGENADIDKLIVDLKLIGISPMHSILTLVKDFGLEHQEAKNKVFDSPIWKGLREQSEMLTQAFMDVAAEEADEVEYYEDGHVSSVTIDLTKDDVKKEKPTFWKRIKSKFK</sequence>
<dbReference type="AlphaFoldDB" id="A0A842IZ10"/>